<comment type="similarity">
    <text evidence="3 19">In the N-terminal section; belongs to the NnrE/AIBP family.</text>
</comment>
<comment type="cofactor">
    <cofactor evidence="18 19">
        <name>K(+)</name>
        <dbReference type="ChEBI" id="CHEBI:29103"/>
    </cofactor>
    <text evidence="18 19">Binds 1 potassium ion per subunit.</text>
</comment>
<evidence type="ECO:0000256" key="12">
    <source>
        <dbReference type="ARBA" id="ARBA00023239"/>
    </source>
</evidence>
<evidence type="ECO:0000313" key="22">
    <source>
        <dbReference type="EMBL" id="AGF79346.1"/>
    </source>
</evidence>
<feature type="binding site" evidence="18">
    <location>
        <position position="175"/>
    </location>
    <ligand>
        <name>(6S)-NADPHX</name>
        <dbReference type="ChEBI" id="CHEBI:64076"/>
    </ligand>
</feature>
<evidence type="ECO:0000256" key="19">
    <source>
        <dbReference type="PIRNR" id="PIRNR017184"/>
    </source>
</evidence>
<dbReference type="InterPro" id="IPR036652">
    <property type="entry name" value="YjeF_N_dom_sf"/>
</dbReference>
<evidence type="ECO:0000256" key="2">
    <source>
        <dbReference type="ARBA" id="ARBA00000909"/>
    </source>
</evidence>
<dbReference type="RefSeq" id="WP_015405032.1">
    <property type="nucleotide sequence ID" value="NC_020304.1"/>
</dbReference>
<dbReference type="GO" id="GO:0052855">
    <property type="term" value="F:ADP-dependent NAD(P)H-hydrate dehydratase activity"/>
    <property type="evidence" value="ECO:0007669"/>
    <property type="project" value="UniProtKB-UniRule"/>
</dbReference>
<evidence type="ECO:0000256" key="14">
    <source>
        <dbReference type="ARBA" id="ARBA00025153"/>
    </source>
</evidence>
<dbReference type="OrthoDB" id="9806925at2"/>
<evidence type="ECO:0000256" key="8">
    <source>
        <dbReference type="ARBA" id="ARBA00022857"/>
    </source>
</evidence>
<feature type="binding site" evidence="17">
    <location>
        <begin position="442"/>
        <end position="446"/>
    </location>
    <ligand>
        <name>AMP</name>
        <dbReference type="ChEBI" id="CHEBI:456215"/>
    </ligand>
</feature>
<keyword evidence="12 17" id="KW-0456">Lyase</keyword>
<feature type="binding site" evidence="18">
    <location>
        <position position="138"/>
    </location>
    <ligand>
        <name>K(+)</name>
        <dbReference type="ChEBI" id="CHEBI:29103"/>
    </ligand>
</feature>
<keyword evidence="6 17" id="KW-0547">Nucleotide-binding</keyword>
<accession>M1PSP1</accession>
<sequence length="534" mass="56534">MKLPNAAEMRGLDQSAINDYHIPGIVLMENAGLGTVQMMEKELGSPSSSFALIFVGPGNNGGDGLVIGRHLHQRGCKPIFFFLVDPDQLTGDAAANMAIVRKLRLPFHVIDTISRAQTLPVLYKQFMNQGTPCYAIVDAIFGTGLARVVTKQFAETIRFINHSDAVRGIPVIAVDIPSGMDSDNGKVLGTCVRASYTATYGCPKPGHILHNGPEFAAKISVIDIGIPPEAMQRAKITTELLDKRSAAAMVSSLKRVDNAHKGTHGHLVVLAGSIGKTGAAVLAVKGALRTGSGLVSLFSPTDLNSVYETLLVEAMTIPLPKSTTVPSMQDLEHIKQHIEEKNALIIGPGIGTESTTTELVLNLYETLTLPMVIDADALNILAKNRKKLPVPAGPRIFSPHPGEMARLLGGSTDTVRENRVKAAREACRIYSMGRKDCIMILKGAGTIVTSSAGLTYINTSGNPGMATGGMGDVLTGIIGALLCQNLDVERAAAAGVFLHGMAGDLLYRQSGFGYTASELGDAIPGCIKELLHIA</sequence>
<comment type="function">
    <text evidence="18">Catalyzes the epimerization of the S- and R-forms of NAD(P)HX, a damaged form of NAD(P)H that is a result of enzymatic or heat-dependent hydration. This is a prerequisite for the S-specific NAD(P)H-hydrate dehydratase to allow the repair of both epimers of NAD(P)HX.</text>
</comment>
<evidence type="ECO:0000259" key="20">
    <source>
        <dbReference type="PROSITE" id="PS51383"/>
    </source>
</evidence>
<evidence type="ECO:0000256" key="6">
    <source>
        <dbReference type="ARBA" id="ARBA00022741"/>
    </source>
</evidence>
<comment type="catalytic activity">
    <reaction evidence="15 17 19">
        <text>(6S)-NADHX + ADP = AMP + phosphate + NADH + H(+)</text>
        <dbReference type="Rhea" id="RHEA:32223"/>
        <dbReference type="ChEBI" id="CHEBI:15378"/>
        <dbReference type="ChEBI" id="CHEBI:43474"/>
        <dbReference type="ChEBI" id="CHEBI:57945"/>
        <dbReference type="ChEBI" id="CHEBI:64074"/>
        <dbReference type="ChEBI" id="CHEBI:456215"/>
        <dbReference type="ChEBI" id="CHEBI:456216"/>
        <dbReference type="EC" id="4.2.1.136"/>
    </reaction>
</comment>
<protein>
    <recommendedName>
        <fullName evidence="19">Bifunctional NAD(P)H-hydrate repair enzyme</fullName>
    </recommendedName>
    <alternativeName>
        <fullName evidence="19">Nicotinamide nucleotide repair protein</fullName>
    </alternativeName>
    <domain>
        <recommendedName>
            <fullName evidence="19">ADP-dependent (S)-NAD(P)H-hydrate dehydratase</fullName>
            <ecNumber evidence="19">4.2.1.136</ecNumber>
        </recommendedName>
        <alternativeName>
            <fullName evidence="19">ADP-dependent NAD(P)HX dehydratase</fullName>
        </alternativeName>
    </domain>
    <domain>
        <recommendedName>
            <fullName evidence="19">NAD(P)H-hydrate epimerase</fullName>
            <ecNumber evidence="19">5.1.99.6</ecNumber>
        </recommendedName>
    </domain>
</protein>
<dbReference type="Proteomes" id="UP000011721">
    <property type="component" value="Chromosome"/>
</dbReference>
<dbReference type="EC" id="4.2.1.136" evidence="19"/>
<feature type="binding site" evidence="17">
    <location>
        <position position="400"/>
    </location>
    <ligand>
        <name>(6S)-NADPHX</name>
        <dbReference type="ChEBI" id="CHEBI:64076"/>
    </ligand>
</feature>
<dbReference type="HAMAP" id="MF_01965">
    <property type="entry name" value="NADHX_dehydratase"/>
    <property type="match status" value="1"/>
</dbReference>
<dbReference type="AlphaFoldDB" id="M1PSP1"/>
<keyword evidence="9 18" id="KW-0630">Potassium</keyword>
<dbReference type="EMBL" id="CP003985">
    <property type="protein sequence ID" value="AGF79346.1"/>
    <property type="molecule type" value="Genomic_DNA"/>
</dbReference>
<feature type="binding site" evidence="17">
    <location>
        <position position="472"/>
    </location>
    <ligand>
        <name>(6S)-NADPHX</name>
        <dbReference type="ChEBI" id="CHEBI:64076"/>
    </ligand>
</feature>
<gene>
    <name evidence="18" type="primary">nnrE</name>
    <name evidence="17" type="synonym">nnrD</name>
    <name evidence="22" type="ordered locus">UWK_02815</name>
</gene>
<dbReference type="Pfam" id="PF03853">
    <property type="entry name" value="YjeF_N"/>
    <property type="match status" value="1"/>
</dbReference>
<comment type="catalytic activity">
    <reaction evidence="2 18 19">
        <text>(6R)-NADPHX = (6S)-NADPHX</text>
        <dbReference type="Rhea" id="RHEA:32227"/>
        <dbReference type="ChEBI" id="CHEBI:64076"/>
        <dbReference type="ChEBI" id="CHEBI:64077"/>
        <dbReference type="EC" id="5.1.99.6"/>
    </reaction>
</comment>
<evidence type="ECO:0000313" key="23">
    <source>
        <dbReference type="Proteomes" id="UP000011721"/>
    </source>
</evidence>
<comment type="catalytic activity">
    <reaction evidence="16 17 19">
        <text>(6S)-NADPHX + ADP = AMP + phosphate + NADPH + H(+)</text>
        <dbReference type="Rhea" id="RHEA:32235"/>
        <dbReference type="ChEBI" id="CHEBI:15378"/>
        <dbReference type="ChEBI" id="CHEBI:43474"/>
        <dbReference type="ChEBI" id="CHEBI:57783"/>
        <dbReference type="ChEBI" id="CHEBI:64076"/>
        <dbReference type="ChEBI" id="CHEBI:456215"/>
        <dbReference type="ChEBI" id="CHEBI:456216"/>
        <dbReference type="EC" id="4.2.1.136"/>
    </reaction>
</comment>
<comment type="catalytic activity">
    <reaction evidence="1 18 19">
        <text>(6R)-NADHX = (6S)-NADHX</text>
        <dbReference type="Rhea" id="RHEA:32215"/>
        <dbReference type="ChEBI" id="CHEBI:64074"/>
        <dbReference type="ChEBI" id="CHEBI:64075"/>
        <dbReference type="EC" id="5.1.99.6"/>
    </reaction>
</comment>
<comment type="subunit">
    <text evidence="17">Homotetramer.</text>
</comment>
<keyword evidence="13" id="KW-0511">Multifunctional enzyme</keyword>
<dbReference type="GO" id="GO:0052856">
    <property type="term" value="F:NAD(P)HX epimerase activity"/>
    <property type="evidence" value="ECO:0007669"/>
    <property type="project" value="UniProtKB-UniRule"/>
</dbReference>
<name>M1PSP1_DESSD</name>
<evidence type="ECO:0000256" key="3">
    <source>
        <dbReference type="ARBA" id="ARBA00006001"/>
    </source>
</evidence>
<dbReference type="STRING" id="1167006.UWK_02815"/>
<feature type="binding site" evidence="18">
    <location>
        <position position="60"/>
    </location>
    <ligand>
        <name>K(+)</name>
        <dbReference type="ChEBI" id="CHEBI:29103"/>
    </ligand>
</feature>
<comment type="similarity">
    <text evidence="4 19">In the C-terminal section; belongs to the NnrD/CARKD family.</text>
</comment>
<keyword evidence="7 17" id="KW-0067">ATP-binding</keyword>
<feature type="domain" description="YjeF C-terminal" evidence="20">
    <location>
        <begin position="244"/>
        <end position="530"/>
    </location>
</feature>
<feature type="binding site" evidence="18">
    <location>
        <position position="178"/>
    </location>
    <ligand>
        <name>K(+)</name>
        <dbReference type="ChEBI" id="CHEBI:29103"/>
    </ligand>
</feature>
<dbReference type="PIRSF" id="PIRSF017184">
    <property type="entry name" value="Nnr"/>
    <property type="match status" value="1"/>
</dbReference>
<evidence type="ECO:0000256" key="11">
    <source>
        <dbReference type="ARBA" id="ARBA00023235"/>
    </source>
</evidence>
<feature type="binding site" evidence="17">
    <location>
        <position position="471"/>
    </location>
    <ligand>
        <name>AMP</name>
        <dbReference type="ChEBI" id="CHEBI:456215"/>
    </ligand>
</feature>
<dbReference type="PANTHER" id="PTHR12592:SF0">
    <property type="entry name" value="ATP-DEPENDENT (S)-NAD(P)H-HYDRATE DEHYDRATASE"/>
    <property type="match status" value="1"/>
</dbReference>
<evidence type="ECO:0000259" key="21">
    <source>
        <dbReference type="PROSITE" id="PS51385"/>
    </source>
</evidence>
<comment type="cofactor">
    <cofactor evidence="17">
        <name>Mg(2+)</name>
        <dbReference type="ChEBI" id="CHEBI:18420"/>
    </cofactor>
</comment>
<evidence type="ECO:0000256" key="18">
    <source>
        <dbReference type="HAMAP-Rule" id="MF_01966"/>
    </source>
</evidence>
<dbReference type="InterPro" id="IPR000631">
    <property type="entry name" value="CARKD"/>
</dbReference>
<keyword evidence="5 18" id="KW-0479">Metal-binding</keyword>
<feature type="binding site" evidence="17">
    <location>
        <position position="279"/>
    </location>
    <ligand>
        <name>(6S)-NADPHX</name>
        <dbReference type="ChEBI" id="CHEBI:64076"/>
    </ligand>
</feature>
<dbReference type="PROSITE" id="PS51383">
    <property type="entry name" value="YJEF_C_3"/>
    <property type="match status" value="1"/>
</dbReference>
<feature type="domain" description="YjeF N-terminal" evidence="21">
    <location>
        <begin position="9"/>
        <end position="232"/>
    </location>
</feature>
<dbReference type="Pfam" id="PF01256">
    <property type="entry name" value="Carb_kinase"/>
    <property type="match status" value="1"/>
</dbReference>
<organism evidence="22 23">
    <name type="scientific">Desulfocapsa sulfexigens (strain DSM 10523 / SB164P1)</name>
    <dbReference type="NCBI Taxonomy" id="1167006"/>
    <lineage>
        <taxon>Bacteria</taxon>
        <taxon>Pseudomonadati</taxon>
        <taxon>Thermodesulfobacteriota</taxon>
        <taxon>Desulfobulbia</taxon>
        <taxon>Desulfobulbales</taxon>
        <taxon>Desulfocapsaceae</taxon>
        <taxon>Desulfocapsa</taxon>
    </lineage>
</organism>
<dbReference type="Gene3D" id="3.40.50.10260">
    <property type="entry name" value="YjeF N-terminal domain"/>
    <property type="match status" value="1"/>
</dbReference>
<comment type="caution">
    <text evidence="18">Lacks conserved residue(s) required for the propagation of feature annotation.</text>
</comment>
<dbReference type="InterPro" id="IPR029056">
    <property type="entry name" value="Ribokinase-like"/>
</dbReference>
<reference evidence="23" key="1">
    <citation type="journal article" date="2013" name="Stand. Genomic Sci.">
        <title>Complete genome sequence of Desulfocapsa sulfexigens, a marine deltaproteobacterium specialized in disproportionating inorganic sulfur compounds.</title>
        <authorList>
            <person name="Finster K.W."/>
            <person name="Kjeldsen K.U."/>
            <person name="Kube M."/>
            <person name="Reinhardt R."/>
            <person name="Mussmann M."/>
            <person name="Amann R."/>
            <person name="Schreiber L."/>
        </authorList>
    </citation>
    <scope>NUCLEOTIDE SEQUENCE [LARGE SCALE GENOMIC DNA]</scope>
    <source>
        <strain evidence="23">DSM 10523 / SB164P1</strain>
    </source>
</reference>
<evidence type="ECO:0000256" key="5">
    <source>
        <dbReference type="ARBA" id="ARBA00022723"/>
    </source>
</evidence>
<evidence type="ECO:0000256" key="7">
    <source>
        <dbReference type="ARBA" id="ARBA00022840"/>
    </source>
</evidence>
<proteinExistence type="inferred from homology"/>
<dbReference type="InterPro" id="IPR004443">
    <property type="entry name" value="YjeF_N_dom"/>
</dbReference>
<comment type="similarity">
    <text evidence="17">Belongs to the NnrD/CARKD family.</text>
</comment>
<dbReference type="EC" id="5.1.99.6" evidence="19"/>
<dbReference type="HOGENOM" id="CLU_024853_4_1_7"/>
<feature type="binding site" evidence="18">
    <location>
        <begin position="142"/>
        <end position="148"/>
    </location>
    <ligand>
        <name>(6S)-NADPHX</name>
        <dbReference type="ChEBI" id="CHEBI:64076"/>
    </ligand>
</feature>
<evidence type="ECO:0000256" key="15">
    <source>
        <dbReference type="ARBA" id="ARBA00048238"/>
    </source>
</evidence>
<dbReference type="PANTHER" id="PTHR12592">
    <property type="entry name" value="ATP-DEPENDENT (S)-NAD(P)H-HYDRATE DEHYDRATASE FAMILY MEMBER"/>
    <property type="match status" value="1"/>
</dbReference>
<evidence type="ECO:0000256" key="9">
    <source>
        <dbReference type="ARBA" id="ARBA00022958"/>
    </source>
</evidence>
<feature type="binding site" evidence="18">
    <location>
        <begin position="59"/>
        <end position="63"/>
    </location>
    <ligand>
        <name>(6S)-NADPHX</name>
        <dbReference type="ChEBI" id="CHEBI:64076"/>
    </ligand>
</feature>
<dbReference type="eggNOG" id="COG0063">
    <property type="taxonomic scope" value="Bacteria"/>
</dbReference>
<dbReference type="SUPFAM" id="SSF53613">
    <property type="entry name" value="Ribokinase-like"/>
    <property type="match status" value="1"/>
</dbReference>
<dbReference type="PATRIC" id="fig|1167006.5.peg.3041"/>
<dbReference type="HAMAP" id="MF_01966">
    <property type="entry name" value="NADHX_epimerase"/>
    <property type="match status" value="1"/>
</dbReference>
<keyword evidence="8 17" id="KW-0521">NADP</keyword>
<keyword evidence="23" id="KW-1185">Reference proteome</keyword>
<dbReference type="GO" id="GO:0005524">
    <property type="term" value="F:ATP binding"/>
    <property type="evidence" value="ECO:0007669"/>
    <property type="project" value="UniProtKB-UniRule"/>
</dbReference>
<dbReference type="eggNOG" id="COG0062">
    <property type="taxonomic scope" value="Bacteria"/>
</dbReference>
<dbReference type="Gene3D" id="3.40.1190.20">
    <property type="match status" value="1"/>
</dbReference>
<evidence type="ECO:0000256" key="4">
    <source>
        <dbReference type="ARBA" id="ARBA00009524"/>
    </source>
</evidence>
<keyword evidence="11 18" id="KW-0413">Isomerase</keyword>
<dbReference type="GO" id="GO:0046496">
    <property type="term" value="P:nicotinamide nucleotide metabolic process"/>
    <property type="evidence" value="ECO:0007669"/>
    <property type="project" value="UniProtKB-UniRule"/>
</dbReference>
<dbReference type="CDD" id="cd01171">
    <property type="entry name" value="YXKO-related"/>
    <property type="match status" value="1"/>
</dbReference>
<dbReference type="InterPro" id="IPR017953">
    <property type="entry name" value="Carbohydrate_kinase_pred_CS"/>
</dbReference>
<evidence type="ECO:0000256" key="17">
    <source>
        <dbReference type="HAMAP-Rule" id="MF_01965"/>
    </source>
</evidence>
<dbReference type="GO" id="GO:0110051">
    <property type="term" value="P:metabolite repair"/>
    <property type="evidence" value="ECO:0007669"/>
    <property type="project" value="TreeGrafter"/>
</dbReference>
<dbReference type="GO" id="GO:0046872">
    <property type="term" value="F:metal ion binding"/>
    <property type="evidence" value="ECO:0007669"/>
    <property type="project" value="UniProtKB-UniRule"/>
</dbReference>
<dbReference type="PROSITE" id="PS01050">
    <property type="entry name" value="YJEF_C_2"/>
    <property type="match status" value="1"/>
</dbReference>
<comment type="function">
    <text evidence="14 19">Bifunctional enzyme that catalyzes the epimerization of the S- and R-forms of NAD(P)HX and the dehydration of the S-form of NAD(P)HX at the expense of ADP, which is converted to AMP. This allows the repair of both epimers of NAD(P)HX, a damaged form of NAD(P)H that is a result of enzymatic or heat-dependent hydration.</text>
</comment>
<comment type="function">
    <text evidence="17">Catalyzes the dehydration of the S-form of NAD(P)HX at the expense of ADP, which is converted to AMP. Together with NAD(P)HX epimerase, which catalyzes the epimerization of the S- and R-forms, the enzyme allows the repair of both epimers of NAD(P)HX, a damaged form of NAD(P)H that is a result of enzymatic or heat-dependent hydration.</text>
</comment>
<evidence type="ECO:0000256" key="13">
    <source>
        <dbReference type="ARBA" id="ARBA00023268"/>
    </source>
</evidence>
<dbReference type="PROSITE" id="PS51385">
    <property type="entry name" value="YJEF_N"/>
    <property type="match status" value="1"/>
</dbReference>
<dbReference type="NCBIfam" id="TIGR00197">
    <property type="entry name" value="yjeF_nterm"/>
    <property type="match status" value="1"/>
</dbReference>
<dbReference type="NCBIfam" id="TIGR00196">
    <property type="entry name" value="yjeF_cterm"/>
    <property type="match status" value="1"/>
</dbReference>
<evidence type="ECO:0000256" key="10">
    <source>
        <dbReference type="ARBA" id="ARBA00023027"/>
    </source>
</evidence>
<keyword evidence="10 17" id="KW-0520">NAD</keyword>
<dbReference type="SUPFAM" id="SSF64153">
    <property type="entry name" value="YjeF N-terminal domain-like"/>
    <property type="match status" value="1"/>
</dbReference>
<dbReference type="KEGG" id="dsf:UWK_02815"/>
<comment type="similarity">
    <text evidence="18">Belongs to the NnrE/AIBP family.</text>
</comment>
<evidence type="ECO:0000256" key="1">
    <source>
        <dbReference type="ARBA" id="ARBA00000013"/>
    </source>
</evidence>
<dbReference type="InterPro" id="IPR030677">
    <property type="entry name" value="Nnr"/>
</dbReference>
<evidence type="ECO:0000256" key="16">
    <source>
        <dbReference type="ARBA" id="ARBA00049209"/>
    </source>
</evidence>
<feature type="binding site" evidence="17">
    <location>
        <position position="349"/>
    </location>
    <ligand>
        <name>(6S)-NADPHX</name>
        <dbReference type="ChEBI" id="CHEBI:64076"/>
    </ligand>
</feature>